<evidence type="ECO:0000256" key="5">
    <source>
        <dbReference type="ARBA" id="ARBA00022840"/>
    </source>
</evidence>
<dbReference type="SMART" id="SM00220">
    <property type="entry name" value="S_TKc"/>
    <property type="match status" value="1"/>
</dbReference>
<dbReference type="SUPFAM" id="SSF56112">
    <property type="entry name" value="Protein kinase-like (PK-like)"/>
    <property type="match status" value="1"/>
</dbReference>
<dbReference type="AlphaFoldDB" id="A0A9P5NTH9"/>
<comment type="caution">
    <text evidence="8">The sequence shown here is derived from an EMBL/GenBank/DDBJ whole genome shotgun (WGS) entry which is preliminary data.</text>
</comment>
<reference evidence="8" key="1">
    <citation type="submission" date="2020-11" db="EMBL/GenBank/DDBJ databases">
        <authorList>
            <consortium name="DOE Joint Genome Institute"/>
            <person name="Ahrendt S."/>
            <person name="Riley R."/>
            <person name="Andreopoulos W."/>
            <person name="LaButti K."/>
            <person name="Pangilinan J."/>
            <person name="Ruiz-duenas F.J."/>
            <person name="Barrasa J.M."/>
            <person name="Sanchez-Garcia M."/>
            <person name="Camarero S."/>
            <person name="Miyauchi S."/>
            <person name="Serrano A."/>
            <person name="Linde D."/>
            <person name="Babiker R."/>
            <person name="Drula E."/>
            <person name="Ayuso-Fernandez I."/>
            <person name="Pacheco R."/>
            <person name="Padilla G."/>
            <person name="Ferreira P."/>
            <person name="Barriuso J."/>
            <person name="Kellner H."/>
            <person name="Castanera R."/>
            <person name="Alfaro M."/>
            <person name="Ramirez L."/>
            <person name="Pisabarro A.G."/>
            <person name="Kuo A."/>
            <person name="Tritt A."/>
            <person name="Lipzen A."/>
            <person name="He G."/>
            <person name="Yan M."/>
            <person name="Ng V."/>
            <person name="Cullen D."/>
            <person name="Martin F."/>
            <person name="Rosso M.-N."/>
            <person name="Henrissat B."/>
            <person name="Hibbett D."/>
            <person name="Martinez A.T."/>
            <person name="Grigoriev I.V."/>
        </authorList>
    </citation>
    <scope>NUCLEOTIDE SEQUENCE</scope>
    <source>
        <strain evidence="8">AH 44721</strain>
    </source>
</reference>
<evidence type="ECO:0000313" key="9">
    <source>
        <dbReference type="Proteomes" id="UP000724874"/>
    </source>
</evidence>
<keyword evidence="4 8" id="KW-0418">Kinase</keyword>
<evidence type="ECO:0000259" key="7">
    <source>
        <dbReference type="PROSITE" id="PS50011"/>
    </source>
</evidence>
<evidence type="ECO:0000256" key="3">
    <source>
        <dbReference type="ARBA" id="ARBA00022741"/>
    </source>
</evidence>
<dbReference type="GO" id="GO:0004674">
    <property type="term" value="F:protein serine/threonine kinase activity"/>
    <property type="evidence" value="ECO:0007669"/>
    <property type="project" value="UniProtKB-KW"/>
</dbReference>
<dbReference type="GO" id="GO:0005524">
    <property type="term" value="F:ATP binding"/>
    <property type="evidence" value="ECO:0007669"/>
    <property type="project" value="UniProtKB-UniRule"/>
</dbReference>
<dbReference type="PROSITE" id="PS50011">
    <property type="entry name" value="PROTEIN_KINASE_DOM"/>
    <property type="match status" value="1"/>
</dbReference>
<evidence type="ECO:0000313" key="8">
    <source>
        <dbReference type="EMBL" id="KAF8905830.1"/>
    </source>
</evidence>
<evidence type="ECO:0000256" key="2">
    <source>
        <dbReference type="ARBA" id="ARBA00022679"/>
    </source>
</evidence>
<dbReference type="InterPro" id="IPR017441">
    <property type="entry name" value="Protein_kinase_ATP_BS"/>
</dbReference>
<feature type="binding site" evidence="6">
    <location>
        <position position="77"/>
    </location>
    <ligand>
        <name>ATP</name>
        <dbReference type="ChEBI" id="CHEBI:30616"/>
    </ligand>
</feature>
<dbReference type="PROSITE" id="PS00107">
    <property type="entry name" value="PROTEIN_KINASE_ATP"/>
    <property type="match status" value="1"/>
</dbReference>
<proteinExistence type="predicted"/>
<sequence length="393" mass="44734">MDPLHQIDFFYREISVEDIGFYRPDGFHPVHLGDTFSTCPGSNRPRYRVLHKLGEGYYSTVWLAQDMAENDRGVALKIAIADARGAHEASILLTLSSDTSHPGKKHILKLLDHFQIRGPNGVHEALVTDILIPWRHLRRFNDAKRTSHQLLLALSYLKQQEVIHGDLHMDNIAFVIPGQDRLTANAWIKELDIPFLTPVLPCKLEDQTDNLPKYLVEAADTMSLVESHIKEHGRDGIYAVVVDFGSAFRASDPTPEPQTPPYMCAPEILLRAIQPRKEFFNPNLRFQSDIWSLGCSIYEMVAGHRLFTRPRECLIDEIIELVGPLPQSWLDLLNEKPKPHTERDEPSLRAAAETKQLNSEEGFFQLLTSMLRIDPATRLPPELLIQSTWFDGI</sequence>
<protein>
    <submittedName>
        <fullName evidence="8">Kinase-like domain-containing protein</fullName>
    </submittedName>
</protein>
<dbReference type="OrthoDB" id="5979581at2759"/>
<keyword evidence="9" id="KW-1185">Reference proteome</keyword>
<feature type="domain" description="Protein kinase" evidence="7">
    <location>
        <begin position="47"/>
        <end position="390"/>
    </location>
</feature>
<accession>A0A9P5NTH9</accession>
<dbReference type="Proteomes" id="UP000724874">
    <property type="component" value="Unassembled WGS sequence"/>
</dbReference>
<dbReference type="PANTHER" id="PTHR24058">
    <property type="entry name" value="DUAL SPECIFICITY PROTEIN KINASE"/>
    <property type="match status" value="1"/>
</dbReference>
<dbReference type="InterPro" id="IPR011009">
    <property type="entry name" value="Kinase-like_dom_sf"/>
</dbReference>
<keyword evidence="1" id="KW-0723">Serine/threonine-protein kinase</keyword>
<dbReference type="Gene3D" id="3.30.200.20">
    <property type="entry name" value="Phosphorylase Kinase, domain 1"/>
    <property type="match status" value="1"/>
</dbReference>
<dbReference type="InterPro" id="IPR050494">
    <property type="entry name" value="Ser_Thr_dual-spec_kinase"/>
</dbReference>
<name>A0A9P5NTH9_GYMJU</name>
<keyword evidence="5 6" id="KW-0067">ATP-binding</keyword>
<gene>
    <name evidence="8" type="ORF">CPB84DRAFT_1771287</name>
</gene>
<dbReference type="Gene3D" id="1.10.510.10">
    <property type="entry name" value="Transferase(Phosphotransferase) domain 1"/>
    <property type="match status" value="1"/>
</dbReference>
<dbReference type="InterPro" id="IPR000719">
    <property type="entry name" value="Prot_kinase_dom"/>
</dbReference>
<dbReference type="Pfam" id="PF00069">
    <property type="entry name" value="Pkinase"/>
    <property type="match status" value="1"/>
</dbReference>
<evidence type="ECO:0000256" key="6">
    <source>
        <dbReference type="PROSITE-ProRule" id="PRU10141"/>
    </source>
</evidence>
<keyword evidence="3 6" id="KW-0547">Nucleotide-binding</keyword>
<evidence type="ECO:0000256" key="1">
    <source>
        <dbReference type="ARBA" id="ARBA00022527"/>
    </source>
</evidence>
<organism evidence="8 9">
    <name type="scientific">Gymnopilus junonius</name>
    <name type="common">Spectacular rustgill mushroom</name>
    <name type="synonym">Gymnopilus spectabilis subsp. junonius</name>
    <dbReference type="NCBI Taxonomy" id="109634"/>
    <lineage>
        <taxon>Eukaryota</taxon>
        <taxon>Fungi</taxon>
        <taxon>Dikarya</taxon>
        <taxon>Basidiomycota</taxon>
        <taxon>Agaricomycotina</taxon>
        <taxon>Agaricomycetes</taxon>
        <taxon>Agaricomycetidae</taxon>
        <taxon>Agaricales</taxon>
        <taxon>Agaricineae</taxon>
        <taxon>Hymenogastraceae</taxon>
        <taxon>Gymnopilus</taxon>
    </lineage>
</organism>
<dbReference type="EMBL" id="JADNYJ010000021">
    <property type="protein sequence ID" value="KAF8905830.1"/>
    <property type="molecule type" value="Genomic_DNA"/>
</dbReference>
<keyword evidence="2" id="KW-0808">Transferase</keyword>
<evidence type="ECO:0000256" key="4">
    <source>
        <dbReference type="ARBA" id="ARBA00022777"/>
    </source>
</evidence>